<protein>
    <submittedName>
        <fullName evidence="3">Gfo/Idh/MocA family oxidoreductase</fullName>
    </submittedName>
</protein>
<dbReference type="SUPFAM" id="SSF51735">
    <property type="entry name" value="NAD(P)-binding Rossmann-fold domains"/>
    <property type="match status" value="1"/>
</dbReference>
<evidence type="ECO:0000259" key="1">
    <source>
        <dbReference type="Pfam" id="PF01408"/>
    </source>
</evidence>
<comment type="caution">
    <text evidence="3">The sequence shown here is derived from an EMBL/GenBank/DDBJ whole genome shotgun (WGS) entry which is preliminary data.</text>
</comment>
<dbReference type="Gene3D" id="3.40.50.720">
    <property type="entry name" value="NAD(P)-binding Rossmann-like Domain"/>
    <property type="match status" value="1"/>
</dbReference>
<feature type="domain" description="Gfo/Idh/MocA-like oxidoreductase C-terminal" evidence="2">
    <location>
        <begin position="144"/>
        <end position="357"/>
    </location>
</feature>
<name>A0ABU8X1S4_9BURK</name>
<accession>A0ABU8X1S4</accession>
<dbReference type="Pfam" id="PF01408">
    <property type="entry name" value="GFO_IDH_MocA"/>
    <property type="match status" value="1"/>
</dbReference>
<evidence type="ECO:0000259" key="2">
    <source>
        <dbReference type="Pfam" id="PF02894"/>
    </source>
</evidence>
<dbReference type="Pfam" id="PF02894">
    <property type="entry name" value="GFO_IDH_MocA_C"/>
    <property type="match status" value="1"/>
</dbReference>
<feature type="domain" description="Gfo/Idh/MocA-like oxidoreductase N-terminal" evidence="1">
    <location>
        <begin position="14"/>
        <end position="132"/>
    </location>
</feature>
<organism evidence="3 4">
    <name type="scientific">Variovorax robiniae</name>
    <dbReference type="NCBI Taxonomy" id="1836199"/>
    <lineage>
        <taxon>Bacteria</taxon>
        <taxon>Pseudomonadati</taxon>
        <taxon>Pseudomonadota</taxon>
        <taxon>Betaproteobacteria</taxon>
        <taxon>Burkholderiales</taxon>
        <taxon>Comamonadaceae</taxon>
        <taxon>Variovorax</taxon>
    </lineage>
</organism>
<dbReference type="Gene3D" id="3.30.360.10">
    <property type="entry name" value="Dihydrodipicolinate Reductase, domain 2"/>
    <property type="match status" value="1"/>
</dbReference>
<keyword evidence="4" id="KW-1185">Reference proteome</keyword>
<reference evidence="3 4" key="1">
    <citation type="submission" date="2024-03" db="EMBL/GenBank/DDBJ databases">
        <title>Novel species of the genus Variovorax.</title>
        <authorList>
            <person name="Liu Q."/>
            <person name="Xin Y.-H."/>
        </authorList>
    </citation>
    <scope>NUCLEOTIDE SEQUENCE [LARGE SCALE GENOMIC DNA]</scope>
    <source>
        <strain evidence="3 4">KACC 18901</strain>
    </source>
</reference>
<dbReference type="RefSeq" id="WP_340333814.1">
    <property type="nucleotide sequence ID" value="NZ_JBBKZS010000001.1"/>
</dbReference>
<evidence type="ECO:0000313" key="3">
    <source>
        <dbReference type="EMBL" id="MEJ8853737.1"/>
    </source>
</evidence>
<proteinExistence type="predicted"/>
<dbReference type="SUPFAM" id="SSF55347">
    <property type="entry name" value="Glyceraldehyde-3-phosphate dehydrogenase-like, C-terminal domain"/>
    <property type="match status" value="1"/>
</dbReference>
<dbReference type="InterPro" id="IPR000683">
    <property type="entry name" value="Gfo/Idh/MocA-like_OxRdtase_N"/>
</dbReference>
<evidence type="ECO:0000313" key="4">
    <source>
        <dbReference type="Proteomes" id="UP001367030"/>
    </source>
</evidence>
<dbReference type="PANTHER" id="PTHR43377">
    <property type="entry name" value="BILIVERDIN REDUCTASE A"/>
    <property type="match status" value="1"/>
</dbReference>
<sequence length="362" mass="38208">MNAAPAPQPAQRPIRVAVAGAGLIGRRHAELVRQSGECVLAAIVDPSPAAAAFADGAGVPRFGSLAELLAQQDKSDAVILATPNHLHVANAIECIDAGVAVLVEKPVAHTVEEAERLLQHVEGSEARVLVGHHRAHSPILAKAREVIQQGALGHIVAVTGSALFYKPENYFEEGAWRTRLGGGPILINLIHEIGNLRSLCGEIVSVQAATSNATRGFEVEDTAVMLLRFASGALGTFILSDTAASARSWEQTSQENKDYAHDPDEDCYGLVGTQGSLSVPTMQLKSFAPGQQRSWYEAMTSAVVEGERLDPLALQLQHFCAVTRGEAAPLVSARDGLQNLRVVEAIAEAARTGAVVSIPLQG</sequence>
<gene>
    <name evidence="3" type="ORF">WKW79_04110</name>
</gene>
<dbReference type="Proteomes" id="UP001367030">
    <property type="component" value="Unassembled WGS sequence"/>
</dbReference>
<dbReference type="InterPro" id="IPR036291">
    <property type="entry name" value="NAD(P)-bd_dom_sf"/>
</dbReference>
<dbReference type="EMBL" id="JBBKZS010000001">
    <property type="protein sequence ID" value="MEJ8853737.1"/>
    <property type="molecule type" value="Genomic_DNA"/>
</dbReference>
<dbReference type="InterPro" id="IPR004104">
    <property type="entry name" value="Gfo/Idh/MocA-like_OxRdtase_C"/>
</dbReference>
<dbReference type="PANTHER" id="PTHR43377:SF8">
    <property type="entry name" value="BLR3664 PROTEIN"/>
    <property type="match status" value="1"/>
</dbReference>
<dbReference type="InterPro" id="IPR051450">
    <property type="entry name" value="Gfo/Idh/MocA_Oxidoreductases"/>
</dbReference>